<evidence type="ECO:0000256" key="1">
    <source>
        <dbReference type="SAM" id="MobiDB-lite"/>
    </source>
</evidence>
<evidence type="ECO:0000313" key="2">
    <source>
        <dbReference type="EMBL" id="OIW24185.1"/>
    </source>
</evidence>
<proteinExistence type="predicted"/>
<evidence type="ECO:0000313" key="3">
    <source>
        <dbReference type="Proteomes" id="UP000182658"/>
    </source>
</evidence>
<dbReference type="InParanoid" id="A0A1J7ISW1"/>
<dbReference type="AlphaFoldDB" id="A0A1J7ISW1"/>
<sequence>MMEESTATPRSSIDRVGPAQGLTLKASFLDYRTKSKRASLPTSWVLSRKIWYARISATKITPHTTEASSRILPQTRARGTLFEAKDQHIHKRVSRISPCARSQPARRAFHQARGLPDSRAGDLPLRKHARRQDESSATENAASRSLVAMLCYLVVIAAEVSLGSCCRERVRQLLTVGEHPRRRSTRSSGLQTSFTDRANQISQIHLGRSRSGISIRCSLANHQAQPPHPSANQDYARIPCKQILGLATFTPPTPTSPEDGSSFLRVPAAYSAPARAQLRDHSCQTQDHCPLGTCEDRHFDNLQNTYVVSRGSKNGVE</sequence>
<reference evidence="2 3" key="1">
    <citation type="submission" date="2016-10" db="EMBL/GenBank/DDBJ databases">
        <title>Draft genome sequence of Coniochaeta ligniaria NRRL30616, a lignocellulolytic fungus for bioabatement of inhibitors in plant biomass hydrolysates.</title>
        <authorList>
            <consortium name="DOE Joint Genome Institute"/>
            <person name="Jimenez D.J."/>
            <person name="Hector R.E."/>
            <person name="Riley R."/>
            <person name="Sun H."/>
            <person name="Grigoriev I.V."/>
            <person name="Van Elsas J.D."/>
            <person name="Nichols N.N."/>
        </authorList>
    </citation>
    <scope>NUCLEOTIDE SEQUENCE [LARGE SCALE GENOMIC DNA]</scope>
    <source>
        <strain evidence="2 3">NRRL 30616</strain>
    </source>
</reference>
<feature type="region of interest" description="Disordered" evidence="1">
    <location>
        <begin position="100"/>
        <end position="139"/>
    </location>
</feature>
<dbReference type="Proteomes" id="UP000182658">
    <property type="component" value="Unassembled WGS sequence"/>
</dbReference>
<keyword evidence="3" id="KW-1185">Reference proteome</keyword>
<organism evidence="2 3">
    <name type="scientific">Coniochaeta ligniaria NRRL 30616</name>
    <dbReference type="NCBI Taxonomy" id="1408157"/>
    <lineage>
        <taxon>Eukaryota</taxon>
        <taxon>Fungi</taxon>
        <taxon>Dikarya</taxon>
        <taxon>Ascomycota</taxon>
        <taxon>Pezizomycotina</taxon>
        <taxon>Sordariomycetes</taxon>
        <taxon>Sordariomycetidae</taxon>
        <taxon>Coniochaetales</taxon>
        <taxon>Coniochaetaceae</taxon>
        <taxon>Coniochaeta</taxon>
    </lineage>
</organism>
<gene>
    <name evidence="2" type="ORF">CONLIGDRAFT_648975</name>
</gene>
<name>A0A1J7ISW1_9PEZI</name>
<protein>
    <submittedName>
        <fullName evidence="2">Uncharacterized protein</fullName>
    </submittedName>
</protein>
<accession>A0A1J7ISW1</accession>
<dbReference type="EMBL" id="KV875104">
    <property type="protein sequence ID" value="OIW24185.1"/>
    <property type="molecule type" value="Genomic_DNA"/>
</dbReference>